<protein>
    <submittedName>
        <fullName evidence="2">Uncharacterized protein</fullName>
    </submittedName>
</protein>
<evidence type="ECO:0000313" key="2">
    <source>
        <dbReference type="EMBL" id="CAE1153520.1"/>
    </source>
</evidence>
<feature type="transmembrane region" description="Helical" evidence="1">
    <location>
        <begin position="349"/>
        <end position="368"/>
    </location>
</feature>
<reference evidence="2" key="1">
    <citation type="submission" date="2021-01" db="EMBL/GenBank/DDBJ databases">
        <authorList>
            <person name="Li R."/>
            <person name="Bekaert M."/>
        </authorList>
    </citation>
    <scope>NUCLEOTIDE SEQUENCE</scope>
    <source>
        <strain evidence="2">Farmed</strain>
    </source>
</reference>
<accession>A0A812ARR0</accession>
<feature type="transmembrane region" description="Helical" evidence="1">
    <location>
        <begin position="121"/>
        <end position="141"/>
    </location>
</feature>
<dbReference type="EMBL" id="CAHIKZ030000118">
    <property type="protein sequence ID" value="CAE1153520.1"/>
    <property type="molecule type" value="Genomic_DNA"/>
</dbReference>
<organism evidence="2 3">
    <name type="scientific">Acanthosepion pharaonis</name>
    <name type="common">Pharaoh cuttlefish</name>
    <name type="synonym">Sepia pharaonis</name>
    <dbReference type="NCBI Taxonomy" id="158019"/>
    <lineage>
        <taxon>Eukaryota</taxon>
        <taxon>Metazoa</taxon>
        <taxon>Spiralia</taxon>
        <taxon>Lophotrochozoa</taxon>
        <taxon>Mollusca</taxon>
        <taxon>Cephalopoda</taxon>
        <taxon>Coleoidea</taxon>
        <taxon>Decapodiformes</taxon>
        <taxon>Sepiida</taxon>
        <taxon>Sepiina</taxon>
        <taxon>Sepiidae</taxon>
        <taxon>Acanthosepion</taxon>
    </lineage>
</organism>
<feature type="transmembrane region" description="Helical" evidence="1">
    <location>
        <begin position="308"/>
        <end position="329"/>
    </location>
</feature>
<feature type="transmembrane region" description="Helical" evidence="1">
    <location>
        <begin position="272"/>
        <end position="296"/>
    </location>
</feature>
<keyword evidence="1" id="KW-1133">Transmembrane helix</keyword>
<feature type="transmembrane region" description="Helical" evidence="1">
    <location>
        <begin position="234"/>
        <end position="252"/>
    </location>
</feature>
<feature type="transmembrane region" description="Helical" evidence="1">
    <location>
        <begin position="147"/>
        <end position="165"/>
    </location>
</feature>
<keyword evidence="1" id="KW-0812">Transmembrane</keyword>
<name>A0A812ARR0_ACAPH</name>
<comment type="caution">
    <text evidence="2">The sequence shown here is derived from an EMBL/GenBank/DDBJ whole genome shotgun (WGS) entry which is preliminary data.</text>
</comment>
<evidence type="ECO:0000313" key="3">
    <source>
        <dbReference type="Proteomes" id="UP000597762"/>
    </source>
</evidence>
<keyword evidence="1" id="KW-0472">Membrane</keyword>
<dbReference type="Proteomes" id="UP000597762">
    <property type="component" value="Unassembled WGS sequence"/>
</dbReference>
<sequence length="401" mass="46138">MNGPAIASTSQPSIELSAHFPSTCCLSSRSCGLIGLINHTLSEIGSLSIFDFLPISLNGFLFYTYTHNSSVPIIPLFSLLDHIFLSAPTSPSLCPYLSTFIGSYLSFSLSPLLLSHRSVTFYLTFSVSYLSLSLSLSFYIFQQLVQTYLSLSVLRFSLFVHNFIFLSSPKRIYFYPFLSQSIHFYPPFLFVSNTFSSLLLSLSLSLYFKAITGPGFFYLFCLLKQIFLPFDQPIHFFFLFLRPYISIFPFFISQTIFSHNDWFTLFYLSRCQIVFCYPSLQSIHILSLCWSIHLDLCERLSFFHINPIYLYSFLSQSISILYIYNAFSLSPYQSPIFILLSHSAHVNPIYLYSFLTQSISIAYLYCFLTQSMSIPYIYIAFSLSPYQPPIFILLSLSYFLP</sequence>
<keyword evidence="3" id="KW-1185">Reference proteome</keyword>
<gene>
    <name evidence="2" type="ORF">SPHA_3898</name>
</gene>
<feature type="transmembrane region" description="Helical" evidence="1">
    <location>
        <begin position="198"/>
        <end position="222"/>
    </location>
</feature>
<feature type="transmembrane region" description="Helical" evidence="1">
    <location>
        <begin position="375"/>
        <end position="400"/>
    </location>
</feature>
<evidence type="ECO:0000256" key="1">
    <source>
        <dbReference type="SAM" id="Phobius"/>
    </source>
</evidence>
<proteinExistence type="predicted"/>
<dbReference type="AlphaFoldDB" id="A0A812ARR0"/>